<sequence>MCLDDPVLATLPTLAFRLADHEIYDDLTQFRKAQNSSARKTTQTSKPRK</sequence>
<evidence type="ECO:0000313" key="2">
    <source>
        <dbReference type="Proteomes" id="UP001527925"/>
    </source>
</evidence>
<comment type="caution">
    <text evidence="1">The sequence shown here is derived from an EMBL/GenBank/DDBJ whole genome shotgun (WGS) entry which is preliminary data.</text>
</comment>
<name>A0ABR4N0D2_9FUNG</name>
<reference evidence="1 2" key="1">
    <citation type="submission" date="2023-09" db="EMBL/GenBank/DDBJ databases">
        <title>Pangenome analysis of Batrachochytrium dendrobatidis and related Chytrids.</title>
        <authorList>
            <person name="Yacoub M.N."/>
            <person name="Stajich J.E."/>
            <person name="James T.Y."/>
        </authorList>
    </citation>
    <scope>NUCLEOTIDE SEQUENCE [LARGE SCALE GENOMIC DNA]</scope>
    <source>
        <strain evidence="1 2">JEL0888</strain>
    </source>
</reference>
<dbReference type="EMBL" id="JADGIZ020000054">
    <property type="protein sequence ID" value="KAL2912984.1"/>
    <property type="molecule type" value="Genomic_DNA"/>
</dbReference>
<protein>
    <submittedName>
        <fullName evidence="1">Uncharacterized protein</fullName>
    </submittedName>
</protein>
<accession>A0ABR4N0D2</accession>
<proteinExistence type="predicted"/>
<organism evidence="1 2">
    <name type="scientific">Polyrhizophydium stewartii</name>
    <dbReference type="NCBI Taxonomy" id="2732419"/>
    <lineage>
        <taxon>Eukaryota</taxon>
        <taxon>Fungi</taxon>
        <taxon>Fungi incertae sedis</taxon>
        <taxon>Chytridiomycota</taxon>
        <taxon>Chytridiomycota incertae sedis</taxon>
        <taxon>Chytridiomycetes</taxon>
        <taxon>Rhizophydiales</taxon>
        <taxon>Rhizophydiales incertae sedis</taxon>
        <taxon>Polyrhizophydium</taxon>
    </lineage>
</organism>
<gene>
    <name evidence="1" type="ORF">HK105_207550</name>
</gene>
<keyword evidence="2" id="KW-1185">Reference proteome</keyword>
<dbReference type="Proteomes" id="UP001527925">
    <property type="component" value="Unassembled WGS sequence"/>
</dbReference>
<evidence type="ECO:0000313" key="1">
    <source>
        <dbReference type="EMBL" id="KAL2912984.1"/>
    </source>
</evidence>